<protein>
    <submittedName>
        <fullName evidence="1">Uncharacterized protein</fullName>
    </submittedName>
</protein>
<dbReference type="AlphaFoldDB" id="A0A399FDJ7"/>
<organism evidence="1 2">
    <name type="scientific">Meiothermus granaticius NBRC 107808</name>
    <dbReference type="NCBI Taxonomy" id="1227551"/>
    <lineage>
        <taxon>Bacteria</taxon>
        <taxon>Thermotogati</taxon>
        <taxon>Deinococcota</taxon>
        <taxon>Deinococci</taxon>
        <taxon>Thermales</taxon>
        <taxon>Thermaceae</taxon>
        <taxon>Meiothermus</taxon>
    </lineage>
</organism>
<dbReference type="RefSeq" id="WP_119356683.1">
    <property type="nucleotide sequence ID" value="NZ_BJXM01000006.1"/>
</dbReference>
<dbReference type="EMBL" id="QWLB01000012">
    <property type="protein sequence ID" value="RIH92901.1"/>
    <property type="molecule type" value="Genomic_DNA"/>
</dbReference>
<sequence>MLWEHIDEYADFHLGDAVIWLTEDRTEDGVITEIAVSPEGPVFWLSCAPFWVRPEEVRHNTDFFSRGLAKV</sequence>
<gene>
    <name evidence="1" type="ORF">Mgrana_01176</name>
</gene>
<keyword evidence="2" id="KW-1185">Reference proteome</keyword>
<dbReference type="Proteomes" id="UP000266178">
    <property type="component" value="Unassembled WGS sequence"/>
</dbReference>
<evidence type="ECO:0000313" key="1">
    <source>
        <dbReference type="EMBL" id="RIH92901.1"/>
    </source>
</evidence>
<comment type="caution">
    <text evidence="1">The sequence shown here is derived from an EMBL/GenBank/DDBJ whole genome shotgun (WGS) entry which is preliminary data.</text>
</comment>
<name>A0A399FDJ7_9DEIN</name>
<dbReference type="OrthoDB" id="27314at2"/>
<accession>A0A399FDJ7</accession>
<reference evidence="1 2" key="1">
    <citation type="submission" date="2018-08" db="EMBL/GenBank/DDBJ databases">
        <title>Meiothermus granaticius genome AF-68 sequencing project.</title>
        <authorList>
            <person name="Da Costa M.S."/>
            <person name="Albuquerque L."/>
            <person name="Raposo P."/>
            <person name="Froufe H.J.C."/>
            <person name="Barroso C.S."/>
            <person name="Egas C."/>
        </authorList>
    </citation>
    <scope>NUCLEOTIDE SEQUENCE [LARGE SCALE GENOMIC DNA]</scope>
    <source>
        <strain evidence="1 2">AF-68</strain>
    </source>
</reference>
<evidence type="ECO:0000313" key="2">
    <source>
        <dbReference type="Proteomes" id="UP000266178"/>
    </source>
</evidence>
<proteinExistence type="predicted"/>